<evidence type="ECO:0000313" key="1">
    <source>
        <dbReference type="EMBL" id="ESE39965.1"/>
    </source>
</evidence>
<protein>
    <submittedName>
        <fullName evidence="1">Steroid delta-isomerase domain-containing protein</fullName>
    </submittedName>
</protein>
<name>A0ABP2Z038_9GAMM</name>
<evidence type="ECO:0000313" key="2">
    <source>
        <dbReference type="Proteomes" id="UP000017548"/>
    </source>
</evidence>
<dbReference type="Proteomes" id="UP000017548">
    <property type="component" value="Unassembled WGS sequence"/>
</dbReference>
<proteinExistence type="predicted"/>
<organism evidence="1 2">
    <name type="scientific">Shewanella decolorationis S12</name>
    <dbReference type="NCBI Taxonomy" id="1353536"/>
    <lineage>
        <taxon>Bacteria</taxon>
        <taxon>Pseudomonadati</taxon>
        <taxon>Pseudomonadota</taxon>
        <taxon>Gammaproteobacteria</taxon>
        <taxon>Alteromonadales</taxon>
        <taxon>Shewanellaceae</taxon>
        <taxon>Shewanella</taxon>
    </lineage>
</organism>
<dbReference type="EMBL" id="AXZL01000076">
    <property type="protein sequence ID" value="ESE39965.1"/>
    <property type="molecule type" value="Genomic_DNA"/>
</dbReference>
<comment type="caution">
    <text evidence="1">The sequence shown here is derived from an EMBL/GenBank/DDBJ whole genome shotgun (WGS) entry which is preliminary data.</text>
</comment>
<gene>
    <name evidence="1" type="ORF">SHD_4174</name>
</gene>
<accession>A0ABP2Z038</accession>
<sequence>MRGKAAFSDFYQNERFNLPHLHAEILNRMVVGNNTNHIKYLISSEPHRHLNPRRIDAEMVIPF</sequence>
<keyword evidence="2" id="KW-1185">Reference proteome</keyword>
<reference evidence="1 2" key="1">
    <citation type="journal article" date="2013" name="Genome Announc.">
        <title>Draft Genome Sequence of Shewanella decolorationis S12, a Dye-Degrading Bacterium Isolated from a Wastewater Treatment Plant.</title>
        <authorList>
            <person name="Xu M."/>
            <person name="Fang Y."/>
            <person name="Liu J."/>
            <person name="Chen X."/>
            <person name="Sun G."/>
            <person name="Guo J."/>
            <person name="Hua Z."/>
            <person name="Tu Q."/>
            <person name="Wu L."/>
            <person name="Zhou J."/>
            <person name="Liu X."/>
        </authorList>
    </citation>
    <scope>NUCLEOTIDE SEQUENCE [LARGE SCALE GENOMIC DNA]</scope>
    <source>
        <strain evidence="1 2">S12</strain>
    </source>
</reference>